<name>A0A0A0KKL7_CUCSA</name>
<evidence type="ECO:0000313" key="3">
    <source>
        <dbReference type="EMBL" id="KGN50133.1"/>
    </source>
</evidence>
<evidence type="ECO:0000256" key="2">
    <source>
        <dbReference type="SAM" id="SignalP"/>
    </source>
</evidence>
<gene>
    <name evidence="3" type="ORF">Csa_5G155440</name>
</gene>
<feature type="signal peptide" evidence="2">
    <location>
        <begin position="1"/>
        <end position="31"/>
    </location>
</feature>
<dbReference type="Proteomes" id="UP000029981">
    <property type="component" value="Chromosome 5"/>
</dbReference>
<proteinExistence type="inferred from homology"/>
<comment type="similarity">
    <text evidence="1">Belongs to the thaumatin family.</text>
</comment>
<protein>
    <submittedName>
        <fullName evidence="3">Uncharacterized protein</fullName>
    </submittedName>
</protein>
<evidence type="ECO:0000256" key="1">
    <source>
        <dbReference type="ARBA" id="ARBA00010607"/>
    </source>
</evidence>
<keyword evidence="2" id="KW-0732">Signal</keyword>
<reference evidence="3 4" key="1">
    <citation type="journal article" date="2009" name="Nat. Genet.">
        <title>The genome of the cucumber, Cucumis sativus L.</title>
        <authorList>
            <person name="Huang S."/>
            <person name="Li R."/>
            <person name="Zhang Z."/>
            <person name="Li L."/>
            <person name="Gu X."/>
            <person name="Fan W."/>
            <person name="Lucas W.J."/>
            <person name="Wang X."/>
            <person name="Xie B."/>
            <person name="Ni P."/>
            <person name="Ren Y."/>
            <person name="Zhu H."/>
            <person name="Li J."/>
            <person name="Lin K."/>
            <person name="Jin W."/>
            <person name="Fei Z."/>
            <person name="Li G."/>
            <person name="Staub J."/>
            <person name="Kilian A."/>
            <person name="van der Vossen E.A."/>
            <person name="Wu Y."/>
            <person name="Guo J."/>
            <person name="He J."/>
            <person name="Jia Z."/>
            <person name="Ren Y."/>
            <person name="Tian G."/>
            <person name="Lu Y."/>
            <person name="Ruan J."/>
            <person name="Qian W."/>
            <person name="Wang M."/>
            <person name="Huang Q."/>
            <person name="Li B."/>
            <person name="Xuan Z."/>
            <person name="Cao J."/>
            <person name="Asan"/>
            <person name="Wu Z."/>
            <person name="Zhang J."/>
            <person name="Cai Q."/>
            <person name="Bai Y."/>
            <person name="Zhao B."/>
            <person name="Han Y."/>
            <person name="Li Y."/>
            <person name="Li X."/>
            <person name="Wang S."/>
            <person name="Shi Q."/>
            <person name="Liu S."/>
            <person name="Cho W.K."/>
            <person name="Kim J.Y."/>
            <person name="Xu Y."/>
            <person name="Heller-Uszynska K."/>
            <person name="Miao H."/>
            <person name="Cheng Z."/>
            <person name="Zhang S."/>
            <person name="Wu J."/>
            <person name="Yang Y."/>
            <person name="Kang H."/>
            <person name="Li M."/>
            <person name="Liang H."/>
            <person name="Ren X."/>
            <person name="Shi Z."/>
            <person name="Wen M."/>
            <person name="Jian M."/>
            <person name="Yang H."/>
            <person name="Zhang G."/>
            <person name="Yang Z."/>
            <person name="Chen R."/>
            <person name="Liu S."/>
            <person name="Li J."/>
            <person name="Ma L."/>
            <person name="Liu H."/>
            <person name="Zhou Y."/>
            <person name="Zhao J."/>
            <person name="Fang X."/>
            <person name="Li G."/>
            <person name="Fang L."/>
            <person name="Li Y."/>
            <person name="Liu D."/>
            <person name="Zheng H."/>
            <person name="Zhang Y."/>
            <person name="Qin N."/>
            <person name="Li Z."/>
            <person name="Yang G."/>
            <person name="Yang S."/>
            <person name="Bolund L."/>
            <person name="Kristiansen K."/>
            <person name="Zheng H."/>
            <person name="Li S."/>
            <person name="Zhang X."/>
            <person name="Yang H."/>
            <person name="Wang J."/>
            <person name="Sun R."/>
            <person name="Zhang B."/>
            <person name="Jiang S."/>
            <person name="Wang J."/>
            <person name="Du Y."/>
            <person name="Li S."/>
        </authorList>
    </citation>
    <scope>NUCLEOTIDE SEQUENCE [LARGE SCALE GENOMIC DNA]</scope>
    <source>
        <strain evidence="4">cv. 9930</strain>
    </source>
</reference>
<evidence type="ECO:0000313" key="4">
    <source>
        <dbReference type="Proteomes" id="UP000029981"/>
    </source>
</evidence>
<reference evidence="3 4" key="3">
    <citation type="journal article" date="2010" name="BMC Genomics">
        <title>Transcriptome sequencing and comparative analysis of cucumber flowers with different sex types.</title>
        <authorList>
            <person name="Guo S."/>
            <person name="Zheng Y."/>
            <person name="Joung J.G."/>
            <person name="Liu S."/>
            <person name="Zhang Z."/>
            <person name="Crasta O.R."/>
            <person name="Sobral B.W."/>
            <person name="Xu Y."/>
            <person name="Huang S."/>
            <person name="Fei Z."/>
        </authorList>
    </citation>
    <scope>NUCLEOTIDE SEQUENCE [LARGE SCALE GENOMIC DNA]</scope>
    <source>
        <strain evidence="4">cv. 9930</strain>
    </source>
</reference>
<dbReference type="AlphaFoldDB" id="A0A0A0KKL7"/>
<accession>A0A0A0KKL7</accession>
<dbReference type="EMBL" id="CM002926">
    <property type="protein sequence ID" value="KGN50133.1"/>
    <property type="molecule type" value="Genomic_DNA"/>
</dbReference>
<dbReference type="SUPFAM" id="SSF49870">
    <property type="entry name" value="Osmotin, thaumatin-like protein"/>
    <property type="match status" value="1"/>
</dbReference>
<sequence length="147" mass="16652">MFFYPKCMGTPIFFFLFVVSLFSFHFGLSNAASFQVHENGPFTDSLDDNNDYWAFVMNPNTFSSSIWIGKKCKFDGSVCSKCGTGDCSNGDGNDDMFLQKKAFVDKGGGSFFRWRYYANDIAKYVLDKLNSNIQTSYSLVKLLIFVV</sequence>
<feature type="chain" id="PRO_5001972269" evidence="2">
    <location>
        <begin position="32"/>
        <end position="147"/>
    </location>
</feature>
<reference evidence="3 4" key="2">
    <citation type="journal article" date="2009" name="PLoS ONE">
        <title>An integrated genetic and cytogenetic map of the cucumber genome.</title>
        <authorList>
            <person name="Ren Y."/>
            <person name="Zhang Z."/>
            <person name="Liu J."/>
            <person name="Staub J.E."/>
            <person name="Han Y."/>
            <person name="Cheng Z."/>
            <person name="Li X."/>
            <person name="Lu J."/>
            <person name="Miao H."/>
            <person name="Kang H."/>
            <person name="Xie B."/>
            <person name="Gu X."/>
            <person name="Wang X."/>
            <person name="Du Y."/>
            <person name="Jin W."/>
            <person name="Huang S."/>
        </authorList>
    </citation>
    <scope>NUCLEOTIDE SEQUENCE [LARGE SCALE GENOMIC DNA]</scope>
    <source>
        <strain evidence="4">cv. 9930</strain>
    </source>
</reference>
<dbReference type="InterPro" id="IPR037176">
    <property type="entry name" value="Osmotin/thaumatin-like_sf"/>
</dbReference>
<reference evidence="3 4" key="4">
    <citation type="journal article" date="2011" name="BMC Genomics">
        <title>RNA-Seq improves annotation of protein-coding genes in the cucumber genome.</title>
        <authorList>
            <person name="Li Z."/>
            <person name="Zhang Z."/>
            <person name="Yan P."/>
            <person name="Huang S."/>
            <person name="Fei Z."/>
            <person name="Lin K."/>
        </authorList>
    </citation>
    <scope>NUCLEOTIDE SEQUENCE [LARGE SCALE GENOMIC DNA]</scope>
    <source>
        <strain evidence="4">cv. 9930</strain>
    </source>
</reference>
<organism evidence="3 4">
    <name type="scientific">Cucumis sativus</name>
    <name type="common">Cucumber</name>
    <dbReference type="NCBI Taxonomy" id="3659"/>
    <lineage>
        <taxon>Eukaryota</taxon>
        <taxon>Viridiplantae</taxon>
        <taxon>Streptophyta</taxon>
        <taxon>Embryophyta</taxon>
        <taxon>Tracheophyta</taxon>
        <taxon>Spermatophyta</taxon>
        <taxon>Magnoliopsida</taxon>
        <taxon>eudicotyledons</taxon>
        <taxon>Gunneridae</taxon>
        <taxon>Pentapetalae</taxon>
        <taxon>rosids</taxon>
        <taxon>fabids</taxon>
        <taxon>Cucurbitales</taxon>
        <taxon>Cucurbitaceae</taxon>
        <taxon>Benincaseae</taxon>
        <taxon>Cucumis</taxon>
    </lineage>
</organism>
<keyword evidence="4" id="KW-1185">Reference proteome</keyword>
<dbReference type="Gramene" id="KGN50133">
    <property type="protein sequence ID" value="KGN50133"/>
    <property type="gene ID" value="Csa_5G155440"/>
</dbReference>